<organism evidence="1 2">
    <name type="scientific">Microbacterium sufflavum</name>
    <dbReference type="NCBI Taxonomy" id="2851649"/>
    <lineage>
        <taxon>Bacteria</taxon>
        <taxon>Bacillati</taxon>
        <taxon>Actinomycetota</taxon>
        <taxon>Actinomycetes</taxon>
        <taxon>Micrococcales</taxon>
        <taxon>Microbacteriaceae</taxon>
        <taxon>Microbacterium</taxon>
    </lineage>
</organism>
<sequence length="58" mass="6495">MKAITLRGLDHHPICRNTSAKNLDRVSHTTGLLKLRPLMLSQIELLVDRLPQLPARAA</sequence>
<accession>A0ABY4IB39</accession>
<proteinExistence type="predicted"/>
<keyword evidence="2" id="KW-1185">Reference proteome</keyword>
<dbReference type="RefSeq" id="WP_247982185.1">
    <property type="nucleotide sequence ID" value="NZ_CP078076.1"/>
</dbReference>
<evidence type="ECO:0000313" key="1">
    <source>
        <dbReference type="EMBL" id="UPL09978.1"/>
    </source>
</evidence>
<protein>
    <submittedName>
        <fullName evidence="1">Uncharacterized protein</fullName>
    </submittedName>
</protein>
<gene>
    <name evidence="1" type="ORF">KV394_02135</name>
</gene>
<evidence type="ECO:0000313" key="2">
    <source>
        <dbReference type="Proteomes" id="UP000831467"/>
    </source>
</evidence>
<name>A0ABY4IB39_9MICO</name>
<dbReference type="Proteomes" id="UP000831467">
    <property type="component" value="Chromosome"/>
</dbReference>
<reference evidence="1 2" key="1">
    <citation type="submission" date="2021-06" db="EMBL/GenBank/DDBJ databases">
        <title>Genome-based taxonomic framework of Microbacterium strains isolated from marine environment, the description of four new species and reclassification of four preexisting species.</title>
        <authorList>
            <person name="Lee S.D."/>
            <person name="Kim S.-M."/>
            <person name="Byeon Y.-S."/>
            <person name="Yang H.L."/>
            <person name="Kim I.S."/>
        </authorList>
    </citation>
    <scope>NUCLEOTIDE SEQUENCE [LARGE SCALE GENOMIC DNA]</scope>
    <source>
        <strain evidence="1 2">SSW1-51</strain>
    </source>
</reference>
<dbReference type="EMBL" id="CP078076">
    <property type="protein sequence ID" value="UPL09978.1"/>
    <property type="molecule type" value="Genomic_DNA"/>
</dbReference>